<dbReference type="InterPro" id="IPR007110">
    <property type="entry name" value="Ig-like_dom"/>
</dbReference>
<feature type="domain" description="Ig-like" evidence="9">
    <location>
        <begin position="39"/>
        <end position="128"/>
    </location>
</feature>
<feature type="compositionally biased region" description="Acidic residues" evidence="6">
    <location>
        <begin position="355"/>
        <end position="367"/>
    </location>
</feature>
<evidence type="ECO:0000256" key="4">
    <source>
        <dbReference type="ARBA" id="ARBA00023180"/>
    </source>
</evidence>
<protein>
    <recommendedName>
        <fullName evidence="9">Ig-like domain-containing protein</fullName>
    </recommendedName>
</protein>
<dbReference type="InterPro" id="IPR003599">
    <property type="entry name" value="Ig_sub"/>
</dbReference>
<keyword evidence="11" id="KW-1185">Reference proteome</keyword>
<dbReference type="Gene3D" id="2.60.40.10">
    <property type="entry name" value="Immunoglobulins"/>
    <property type="match status" value="2"/>
</dbReference>
<keyword evidence="5" id="KW-0393">Immunoglobulin domain</keyword>
<gene>
    <name evidence="10" type="ORF">MEDL_35125</name>
</gene>
<evidence type="ECO:0000256" key="7">
    <source>
        <dbReference type="SAM" id="Phobius"/>
    </source>
</evidence>
<keyword evidence="8" id="KW-0732">Signal</keyword>
<dbReference type="PANTHER" id="PTHR11640">
    <property type="entry name" value="NEPHRIN"/>
    <property type="match status" value="1"/>
</dbReference>
<dbReference type="OrthoDB" id="6127868at2759"/>
<accession>A0A8S3SYC3</accession>
<keyword evidence="7" id="KW-0812">Transmembrane</keyword>
<dbReference type="AlphaFoldDB" id="A0A8S3SYC3"/>
<keyword evidence="7" id="KW-1133">Transmembrane helix</keyword>
<dbReference type="InterPro" id="IPR051275">
    <property type="entry name" value="Cell_adhesion_signaling"/>
</dbReference>
<keyword evidence="2 7" id="KW-0472">Membrane</keyword>
<comment type="subcellular location">
    <subcellularLocation>
        <location evidence="1">Membrane</location>
        <topology evidence="1">Single-pass type I membrane protein</topology>
    </subcellularLocation>
</comment>
<evidence type="ECO:0000313" key="11">
    <source>
        <dbReference type="Proteomes" id="UP000683360"/>
    </source>
</evidence>
<evidence type="ECO:0000259" key="9">
    <source>
        <dbReference type="PROSITE" id="PS50835"/>
    </source>
</evidence>
<dbReference type="PROSITE" id="PS50835">
    <property type="entry name" value="IG_LIKE"/>
    <property type="match status" value="2"/>
</dbReference>
<keyword evidence="3" id="KW-1015">Disulfide bond</keyword>
<proteinExistence type="predicted"/>
<comment type="caution">
    <text evidence="10">The sequence shown here is derived from an EMBL/GenBank/DDBJ whole genome shotgun (WGS) entry which is preliminary data.</text>
</comment>
<keyword evidence="4" id="KW-0325">Glycoprotein</keyword>
<evidence type="ECO:0000256" key="5">
    <source>
        <dbReference type="ARBA" id="ARBA00023319"/>
    </source>
</evidence>
<evidence type="ECO:0000256" key="2">
    <source>
        <dbReference type="ARBA" id="ARBA00023136"/>
    </source>
</evidence>
<evidence type="ECO:0000256" key="3">
    <source>
        <dbReference type="ARBA" id="ARBA00023157"/>
    </source>
</evidence>
<dbReference type="GO" id="GO:0005886">
    <property type="term" value="C:plasma membrane"/>
    <property type="evidence" value="ECO:0007669"/>
    <property type="project" value="TreeGrafter"/>
</dbReference>
<name>A0A8S3SYC3_MYTED</name>
<dbReference type="GO" id="GO:0005911">
    <property type="term" value="C:cell-cell junction"/>
    <property type="evidence" value="ECO:0007669"/>
    <property type="project" value="TreeGrafter"/>
</dbReference>
<dbReference type="SUPFAM" id="SSF48726">
    <property type="entry name" value="Immunoglobulin"/>
    <property type="match status" value="2"/>
</dbReference>
<dbReference type="InterPro" id="IPR013783">
    <property type="entry name" value="Ig-like_fold"/>
</dbReference>
<dbReference type="GO" id="GO:0098609">
    <property type="term" value="P:cell-cell adhesion"/>
    <property type="evidence" value="ECO:0007669"/>
    <property type="project" value="TreeGrafter"/>
</dbReference>
<sequence length="385" mass="43294">MFLLKRRHSLLLGKIFFVLNKIVLGDSLSETNVIDYMKENSTAVLECKFKNVSDTSSITWILIDRNNSSKIPLTIGTDINPGFRNIKVVGNHTNGEYNLEFQRVTKADEKNYKCLSNNNNHPHEIEISVRLSTPNDEINIVNITESNTVVGVSGVSLTLNCISVHQPSSNISWSSNGEIISQKQGNLTTYTFIPSEEDQNSIYTCTAVNIEKTFRKSVRLNLVHKSSELRYISTTLETIIEEQETIAGSSEKNHMIVTVVAIILVTAGILISVYNFRNKGTDNNSKMKDMNMVQEVQAGTQGNIQHNQNPSGMVYIEVDFEPKQEKSGRKFYVHGSNHRSPYADIDFNAKADPLPESESEDNEFEEDDFVTLEDVKGWAIETSEK</sequence>
<organism evidence="10 11">
    <name type="scientific">Mytilus edulis</name>
    <name type="common">Blue mussel</name>
    <dbReference type="NCBI Taxonomy" id="6550"/>
    <lineage>
        <taxon>Eukaryota</taxon>
        <taxon>Metazoa</taxon>
        <taxon>Spiralia</taxon>
        <taxon>Lophotrochozoa</taxon>
        <taxon>Mollusca</taxon>
        <taxon>Bivalvia</taxon>
        <taxon>Autobranchia</taxon>
        <taxon>Pteriomorphia</taxon>
        <taxon>Mytilida</taxon>
        <taxon>Mytiloidea</taxon>
        <taxon>Mytilidae</taxon>
        <taxon>Mytilinae</taxon>
        <taxon>Mytilus</taxon>
    </lineage>
</organism>
<evidence type="ECO:0000256" key="1">
    <source>
        <dbReference type="ARBA" id="ARBA00004479"/>
    </source>
</evidence>
<dbReference type="InterPro" id="IPR003598">
    <property type="entry name" value="Ig_sub2"/>
</dbReference>
<feature type="signal peptide" evidence="8">
    <location>
        <begin position="1"/>
        <end position="25"/>
    </location>
</feature>
<dbReference type="EMBL" id="CAJPWZ010001693">
    <property type="protein sequence ID" value="CAG2221744.1"/>
    <property type="molecule type" value="Genomic_DNA"/>
</dbReference>
<dbReference type="InterPro" id="IPR036179">
    <property type="entry name" value="Ig-like_dom_sf"/>
</dbReference>
<feature type="region of interest" description="Disordered" evidence="6">
    <location>
        <begin position="343"/>
        <end position="367"/>
    </location>
</feature>
<dbReference type="GO" id="GO:0050839">
    <property type="term" value="F:cell adhesion molecule binding"/>
    <property type="evidence" value="ECO:0007669"/>
    <property type="project" value="TreeGrafter"/>
</dbReference>
<evidence type="ECO:0000256" key="8">
    <source>
        <dbReference type="SAM" id="SignalP"/>
    </source>
</evidence>
<evidence type="ECO:0000256" key="6">
    <source>
        <dbReference type="SAM" id="MobiDB-lite"/>
    </source>
</evidence>
<dbReference type="SMART" id="SM00409">
    <property type="entry name" value="IG"/>
    <property type="match status" value="2"/>
</dbReference>
<dbReference type="SMART" id="SM00408">
    <property type="entry name" value="IGc2"/>
    <property type="match status" value="2"/>
</dbReference>
<feature type="transmembrane region" description="Helical" evidence="7">
    <location>
        <begin position="255"/>
        <end position="276"/>
    </location>
</feature>
<feature type="chain" id="PRO_5035791594" description="Ig-like domain-containing protein" evidence="8">
    <location>
        <begin position="26"/>
        <end position="385"/>
    </location>
</feature>
<reference evidence="10" key="1">
    <citation type="submission" date="2021-03" db="EMBL/GenBank/DDBJ databases">
        <authorList>
            <person name="Bekaert M."/>
        </authorList>
    </citation>
    <scope>NUCLEOTIDE SEQUENCE</scope>
</reference>
<feature type="domain" description="Ig-like" evidence="9">
    <location>
        <begin position="134"/>
        <end position="221"/>
    </location>
</feature>
<dbReference type="Pfam" id="PF13895">
    <property type="entry name" value="Ig_2"/>
    <property type="match status" value="1"/>
</dbReference>
<dbReference type="Proteomes" id="UP000683360">
    <property type="component" value="Unassembled WGS sequence"/>
</dbReference>
<dbReference type="PANTHER" id="PTHR11640:SF31">
    <property type="entry name" value="IRREGULAR CHIASM C-ROUGHEST PROTEIN-RELATED"/>
    <property type="match status" value="1"/>
</dbReference>
<evidence type="ECO:0000313" key="10">
    <source>
        <dbReference type="EMBL" id="CAG2221744.1"/>
    </source>
</evidence>